<dbReference type="InterPro" id="IPR013783">
    <property type="entry name" value="Ig-like_fold"/>
</dbReference>
<feature type="domain" description="Ig-like" evidence="5">
    <location>
        <begin position="5"/>
        <end position="102"/>
    </location>
</feature>
<proteinExistence type="predicted"/>
<keyword evidence="3" id="KW-0393">Immunoglobulin domain</keyword>
<sequence>VFEKKTLTGVSPQTITAYVGETVILPCRIDVNGELPTLEWSKEGLSPPNITLLYRQGCETFGMKNPAFLYRTNLLLNNLKDGNISLIIYNLKLSDGGTYHCRTLSGKQWEIHAILVLNMGKSQHYKWMQASKITSSIMLQSVFFFLRNSGRAAGPGLQRSSTGLLLSFACHLEIKVPESGGRLGRRKCQNARSPVSSPHSQ</sequence>
<dbReference type="Gene3D" id="2.60.40.10">
    <property type="entry name" value="Immunoglobulins"/>
    <property type="match status" value="1"/>
</dbReference>
<dbReference type="Ensembl" id="ENSCVAT00000031168.1">
    <property type="protein sequence ID" value="ENSCVAP00000014576.1"/>
    <property type="gene ID" value="ENSCVAG00000017239.1"/>
</dbReference>
<dbReference type="Pfam" id="PF07686">
    <property type="entry name" value="V-set"/>
    <property type="match status" value="1"/>
</dbReference>
<dbReference type="PANTHER" id="PTHR24100">
    <property type="entry name" value="BUTYROPHILIN"/>
    <property type="match status" value="1"/>
</dbReference>
<dbReference type="GO" id="GO:0001817">
    <property type="term" value="P:regulation of cytokine production"/>
    <property type="evidence" value="ECO:0007669"/>
    <property type="project" value="TreeGrafter"/>
</dbReference>
<name>A0A3Q2D7C5_CYPVA</name>
<reference evidence="6" key="2">
    <citation type="submission" date="2025-09" db="UniProtKB">
        <authorList>
            <consortium name="Ensembl"/>
        </authorList>
    </citation>
    <scope>IDENTIFICATION</scope>
</reference>
<dbReference type="Proteomes" id="UP000265020">
    <property type="component" value="Unassembled WGS sequence"/>
</dbReference>
<evidence type="ECO:0000256" key="4">
    <source>
        <dbReference type="SAM" id="MobiDB-lite"/>
    </source>
</evidence>
<dbReference type="InterPro" id="IPR003599">
    <property type="entry name" value="Ig_sub"/>
</dbReference>
<comment type="subcellular location">
    <subcellularLocation>
        <location evidence="1">Membrane</location>
    </subcellularLocation>
</comment>
<dbReference type="InterPro" id="IPR050504">
    <property type="entry name" value="IgSF_BTN/MOG"/>
</dbReference>
<dbReference type="InterPro" id="IPR036179">
    <property type="entry name" value="Ig-like_dom_sf"/>
</dbReference>
<organism evidence="6 7">
    <name type="scientific">Cyprinodon variegatus</name>
    <name type="common">Sheepshead minnow</name>
    <dbReference type="NCBI Taxonomy" id="28743"/>
    <lineage>
        <taxon>Eukaryota</taxon>
        <taxon>Metazoa</taxon>
        <taxon>Chordata</taxon>
        <taxon>Craniata</taxon>
        <taxon>Vertebrata</taxon>
        <taxon>Euteleostomi</taxon>
        <taxon>Actinopterygii</taxon>
        <taxon>Neopterygii</taxon>
        <taxon>Teleostei</taxon>
        <taxon>Neoteleostei</taxon>
        <taxon>Acanthomorphata</taxon>
        <taxon>Ovalentaria</taxon>
        <taxon>Atherinomorphae</taxon>
        <taxon>Cyprinodontiformes</taxon>
        <taxon>Cyprinodontidae</taxon>
        <taxon>Cyprinodon</taxon>
    </lineage>
</organism>
<dbReference type="GO" id="GO:0050852">
    <property type="term" value="P:T cell receptor signaling pathway"/>
    <property type="evidence" value="ECO:0007669"/>
    <property type="project" value="TreeGrafter"/>
</dbReference>
<dbReference type="SUPFAM" id="SSF48726">
    <property type="entry name" value="Immunoglobulin"/>
    <property type="match status" value="1"/>
</dbReference>
<dbReference type="PANTHER" id="PTHR24100:SF151">
    <property type="entry name" value="ICOS LIGAND"/>
    <property type="match status" value="1"/>
</dbReference>
<dbReference type="GO" id="GO:0005102">
    <property type="term" value="F:signaling receptor binding"/>
    <property type="evidence" value="ECO:0007669"/>
    <property type="project" value="TreeGrafter"/>
</dbReference>
<dbReference type="AlphaFoldDB" id="A0A3Q2D7C5"/>
<evidence type="ECO:0000313" key="6">
    <source>
        <dbReference type="Ensembl" id="ENSCVAP00000014576.1"/>
    </source>
</evidence>
<keyword evidence="7" id="KW-1185">Reference proteome</keyword>
<protein>
    <recommendedName>
        <fullName evidence="5">Ig-like domain-containing protein</fullName>
    </recommendedName>
</protein>
<evidence type="ECO:0000256" key="1">
    <source>
        <dbReference type="ARBA" id="ARBA00004370"/>
    </source>
</evidence>
<dbReference type="SMART" id="SM00409">
    <property type="entry name" value="IG"/>
    <property type="match status" value="1"/>
</dbReference>
<dbReference type="InterPro" id="IPR013106">
    <property type="entry name" value="Ig_V-set"/>
</dbReference>
<accession>A0A3Q2D7C5</accession>
<evidence type="ECO:0000256" key="2">
    <source>
        <dbReference type="ARBA" id="ARBA00023136"/>
    </source>
</evidence>
<evidence type="ECO:0000256" key="3">
    <source>
        <dbReference type="ARBA" id="ARBA00023319"/>
    </source>
</evidence>
<keyword evidence="2" id="KW-0472">Membrane</keyword>
<feature type="region of interest" description="Disordered" evidence="4">
    <location>
        <begin position="182"/>
        <end position="201"/>
    </location>
</feature>
<evidence type="ECO:0000259" key="5">
    <source>
        <dbReference type="PROSITE" id="PS50835"/>
    </source>
</evidence>
<dbReference type="PROSITE" id="PS50835">
    <property type="entry name" value="IG_LIKE"/>
    <property type="match status" value="1"/>
</dbReference>
<reference evidence="6" key="1">
    <citation type="submission" date="2025-08" db="UniProtKB">
        <authorList>
            <consortium name="Ensembl"/>
        </authorList>
    </citation>
    <scope>IDENTIFICATION</scope>
</reference>
<feature type="compositionally biased region" description="Polar residues" evidence="4">
    <location>
        <begin position="190"/>
        <end position="201"/>
    </location>
</feature>
<evidence type="ECO:0000313" key="7">
    <source>
        <dbReference type="Proteomes" id="UP000265020"/>
    </source>
</evidence>
<dbReference type="GeneTree" id="ENSGT01120000272287"/>
<dbReference type="InterPro" id="IPR007110">
    <property type="entry name" value="Ig-like_dom"/>
</dbReference>
<dbReference type="GO" id="GO:0009897">
    <property type="term" value="C:external side of plasma membrane"/>
    <property type="evidence" value="ECO:0007669"/>
    <property type="project" value="TreeGrafter"/>
</dbReference>